<dbReference type="Proteomes" id="UP000638897">
    <property type="component" value="Unassembled WGS sequence"/>
</dbReference>
<organism evidence="1 2">
    <name type="scientific">Anabaena cylindrica FACHB-318</name>
    <dbReference type="NCBI Taxonomy" id="2692880"/>
    <lineage>
        <taxon>Bacteria</taxon>
        <taxon>Bacillati</taxon>
        <taxon>Cyanobacteriota</taxon>
        <taxon>Cyanophyceae</taxon>
        <taxon>Nostocales</taxon>
        <taxon>Nostocaceae</taxon>
        <taxon>Anabaena</taxon>
    </lineage>
</organism>
<evidence type="ECO:0008006" key="3">
    <source>
        <dbReference type="Google" id="ProtNLM"/>
    </source>
</evidence>
<protein>
    <recommendedName>
        <fullName evidence="3">Transposase</fullName>
    </recommendedName>
</protein>
<name>A0ABR7ZQM0_ANACY</name>
<comment type="caution">
    <text evidence="1">The sequence shown here is derived from an EMBL/GenBank/DDBJ whole genome shotgun (WGS) entry which is preliminary data.</text>
</comment>
<gene>
    <name evidence="1" type="ORF">H6F81_27760</name>
</gene>
<proteinExistence type="predicted"/>
<keyword evidence="2" id="KW-1185">Reference proteome</keyword>
<dbReference type="RefSeq" id="WP_158629522.1">
    <property type="nucleotide sequence ID" value="NZ_JACJQC010000045.1"/>
</dbReference>
<evidence type="ECO:0000313" key="2">
    <source>
        <dbReference type="Proteomes" id="UP000638897"/>
    </source>
</evidence>
<sequence length="54" mass="6584">MTWCNPYSLVVHGDGYARRRHRYLQNYCSKALYWNELRPFIPIGRKISISPRIW</sequence>
<dbReference type="EMBL" id="JACJQC010000045">
    <property type="protein sequence ID" value="MBD2174959.1"/>
    <property type="molecule type" value="Genomic_DNA"/>
</dbReference>
<reference evidence="1 2" key="1">
    <citation type="journal article" date="2020" name="ISME J.">
        <title>Comparative genomics reveals insights into cyanobacterial evolution and habitat adaptation.</title>
        <authorList>
            <person name="Chen M.Y."/>
            <person name="Teng W.K."/>
            <person name="Zhao L."/>
            <person name="Hu C.X."/>
            <person name="Zhou Y.K."/>
            <person name="Han B.P."/>
            <person name="Song L.R."/>
            <person name="Shu W.S."/>
        </authorList>
    </citation>
    <scope>NUCLEOTIDE SEQUENCE [LARGE SCALE GENOMIC DNA]</scope>
    <source>
        <strain evidence="1 2">FACHB-318</strain>
    </source>
</reference>
<accession>A0ABR7ZQM0</accession>
<evidence type="ECO:0000313" key="1">
    <source>
        <dbReference type="EMBL" id="MBD2174959.1"/>
    </source>
</evidence>